<dbReference type="AlphaFoldDB" id="I9NUW9"/>
<evidence type="ECO:0000313" key="2">
    <source>
        <dbReference type="EMBL" id="AJQ29909.1"/>
    </source>
</evidence>
<keyword evidence="1" id="KW-0175">Coiled coil</keyword>
<reference evidence="3" key="2">
    <citation type="submission" date="2015-02" db="EMBL/GenBank/DDBJ databases">
        <title>Complete Genome Sequence of Pelosinus fermentans JBW45.</title>
        <authorList>
            <person name="De Leon K.B."/>
            <person name="Utturkar S.M."/>
            <person name="Camilleri L.B."/>
            <person name="Arkin A.P."/>
            <person name="Fields M.W."/>
            <person name="Brown S.D."/>
            <person name="Wall J.D."/>
        </authorList>
    </citation>
    <scope>NUCLEOTIDE SEQUENCE [LARGE SCALE GENOMIC DNA]</scope>
    <source>
        <strain evidence="3">JBW45</strain>
    </source>
</reference>
<protein>
    <submittedName>
        <fullName evidence="2">Uncharacterized protein</fullName>
    </submittedName>
</protein>
<dbReference type="HOGENOM" id="CLU_2863834_0_0_9"/>
<dbReference type="KEGG" id="pft:JBW_04580"/>
<name>I9NUW9_9FIRM</name>
<dbReference type="RefSeq" id="WP_007955027.1">
    <property type="nucleotide sequence ID" value="NZ_CP010978.1"/>
</dbReference>
<reference evidence="2 3" key="1">
    <citation type="journal article" date="2015" name="Genome Announc.">
        <title>Complete Genome Sequence of Pelosinus fermentans JBW45, a Member of a Remarkably Competitive Group of Negativicutes in the Firmicutes Phylum.</title>
        <authorList>
            <person name="De Leon K.B."/>
            <person name="Utturkar S.M."/>
            <person name="Camilleri L.B."/>
            <person name="Elias D.A."/>
            <person name="Arkin A.P."/>
            <person name="Fields M.W."/>
            <person name="Brown S.D."/>
            <person name="Wall J.D."/>
        </authorList>
    </citation>
    <scope>NUCLEOTIDE SEQUENCE [LARGE SCALE GENOMIC DNA]</scope>
    <source>
        <strain evidence="2 3">JBW45</strain>
    </source>
</reference>
<organism evidence="2 3">
    <name type="scientific">Pelosinus fermentans JBW45</name>
    <dbReference type="NCBI Taxonomy" id="1192197"/>
    <lineage>
        <taxon>Bacteria</taxon>
        <taxon>Bacillati</taxon>
        <taxon>Bacillota</taxon>
        <taxon>Negativicutes</taxon>
        <taxon>Selenomonadales</taxon>
        <taxon>Sporomusaceae</taxon>
        <taxon>Pelosinus</taxon>
    </lineage>
</organism>
<dbReference type="OrthoDB" id="1684932at2"/>
<evidence type="ECO:0000313" key="3">
    <source>
        <dbReference type="Proteomes" id="UP000005361"/>
    </source>
</evidence>
<evidence type="ECO:0000256" key="1">
    <source>
        <dbReference type="SAM" id="Coils"/>
    </source>
</evidence>
<accession>I9NUW9</accession>
<proteinExistence type="predicted"/>
<dbReference type="EMBL" id="CP010978">
    <property type="protein sequence ID" value="AJQ29909.1"/>
    <property type="molecule type" value="Genomic_DNA"/>
</dbReference>
<dbReference type="Proteomes" id="UP000005361">
    <property type="component" value="Chromosome"/>
</dbReference>
<gene>
    <name evidence="2" type="ORF">JBW_04580</name>
</gene>
<feature type="coiled-coil region" evidence="1">
    <location>
        <begin position="13"/>
        <end position="40"/>
    </location>
</feature>
<sequence length="64" mass="7649">MSYKLSVQKKIEYDKICNTISELSQEIDSLKKENKDTSEIDKQLETILNKCAEFIRKEFYNRNI</sequence>